<feature type="non-terminal residue" evidence="2">
    <location>
        <position position="98"/>
    </location>
</feature>
<dbReference type="GeneID" id="54403369"/>
<proteinExistence type="predicted"/>
<accession>A0A6A6AFX4</accession>
<gene>
    <name evidence="2" type="ORF">P153DRAFT_275543</name>
</gene>
<reference evidence="2" key="1">
    <citation type="journal article" date="2020" name="Stud. Mycol.">
        <title>101 Dothideomycetes genomes: a test case for predicting lifestyles and emergence of pathogens.</title>
        <authorList>
            <person name="Haridas S."/>
            <person name="Albert R."/>
            <person name="Binder M."/>
            <person name="Bloem J."/>
            <person name="Labutti K."/>
            <person name="Salamov A."/>
            <person name="Andreopoulos B."/>
            <person name="Baker S."/>
            <person name="Barry K."/>
            <person name="Bills G."/>
            <person name="Bluhm B."/>
            <person name="Cannon C."/>
            <person name="Castanera R."/>
            <person name="Culley D."/>
            <person name="Daum C."/>
            <person name="Ezra D."/>
            <person name="Gonzalez J."/>
            <person name="Henrissat B."/>
            <person name="Kuo A."/>
            <person name="Liang C."/>
            <person name="Lipzen A."/>
            <person name="Lutzoni F."/>
            <person name="Magnuson J."/>
            <person name="Mondo S."/>
            <person name="Nolan M."/>
            <person name="Ohm R."/>
            <person name="Pangilinan J."/>
            <person name="Park H.-J."/>
            <person name="Ramirez L."/>
            <person name="Alfaro M."/>
            <person name="Sun H."/>
            <person name="Tritt A."/>
            <person name="Yoshinaga Y."/>
            <person name="Zwiers L.-H."/>
            <person name="Turgeon B."/>
            <person name="Goodwin S."/>
            <person name="Spatafora J."/>
            <person name="Crous P."/>
            <person name="Grigoriev I."/>
        </authorList>
    </citation>
    <scope>NUCLEOTIDE SEQUENCE</scope>
    <source>
        <strain evidence="2">CBS 119687</strain>
    </source>
</reference>
<feature type="region of interest" description="Disordered" evidence="1">
    <location>
        <begin position="68"/>
        <end position="98"/>
    </location>
</feature>
<dbReference type="RefSeq" id="XP_033525196.1">
    <property type="nucleotide sequence ID" value="XM_033662937.1"/>
</dbReference>
<keyword evidence="3" id="KW-1185">Reference proteome</keyword>
<dbReference type="AlphaFoldDB" id="A0A6A6AFX4"/>
<organism evidence="2 3">
    <name type="scientific">Dothidotthia symphoricarpi CBS 119687</name>
    <dbReference type="NCBI Taxonomy" id="1392245"/>
    <lineage>
        <taxon>Eukaryota</taxon>
        <taxon>Fungi</taxon>
        <taxon>Dikarya</taxon>
        <taxon>Ascomycota</taxon>
        <taxon>Pezizomycotina</taxon>
        <taxon>Dothideomycetes</taxon>
        <taxon>Pleosporomycetidae</taxon>
        <taxon>Pleosporales</taxon>
        <taxon>Dothidotthiaceae</taxon>
        <taxon>Dothidotthia</taxon>
    </lineage>
</organism>
<sequence>MEDPDYNWKPKNRPQSTIALNFMSELDDLFRLDGSLDTLDKTVHEKKQAVTTQTQELEALEAQLRAAEERLNQAKGTSPPRRRDSQHQTPIQDVFSAQ</sequence>
<dbReference type="Proteomes" id="UP000799771">
    <property type="component" value="Unassembled WGS sequence"/>
</dbReference>
<protein>
    <submittedName>
        <fullName evidence="2">Uncharacterized protein</fullName>
    </submittedName>
</protein>
<dbReference type="EMBL" id="ML977503">
    <property type="protein sequence ID" value="KAF2130809.1"/>
    <property type="molecule type" value="Genomic_DNA"/>
</dbReference>
<evidence type="ECO:0000313" key="2">
    <source>
        <dbReference type="EMBL" id="KAF2130809.1"/>
    </source>
</evidence>
<feature type="compositionally biased region" description="Polar residues" evidence="1">
    <location>
        <begin position="87"/>
        <end position="98"/>
    </location>
</feature>
<name>A0A6A6AFX4_9PLEO</name>
<dbReference type="OrthoDB" id="5408734at2759"/>
<evidence type="ECO:0000256" key="1">
    <source>
        <dbReference type="SAM" id="MobiDB-lite"/>
    </source>
</evidence>
<evidence type="ECO:0000313" key="3">
    <source>
        <dbReference type="Proteomes" id="UP000799771"/>
    </source>
</evidence>